<dbReference type="STRING" id="1817841.A3B10_03680"/>
<evidence type="ECO:0000313" key="3">
    <source>
        <dbReference type="Proteomes" id="UP000177281"/>
    </source>
</evidence>
<feature type="transmembrane region" description="Helical" evidence="1">
    <location>
        <begin position="12"/>
        <end position="30"/>
    </location>
</feature>
<sequence>MNKLRLSIASVFAAECSIWFTVIITIWAELAPGLKNFLKALTGHHWVTKSWAAVIVFLVVLAFYYMTRQSANISQLTKGVNRLIMSVILGTVIVVGFFYWHSL</sequence>
<evidence type="ECO:0000313" key="2">
    <source>
        <dbReference type="EMBL" id="OGE94864.1"/>
    </source>
</evidence>
<reference evidence="2 3" key="1">
    <citation type="journal article" date="2016" name="Nat. Commun.">
        <title>Thousands of microbial genomes shed light on interconnected biogeochemical processes in an aquifer system.</title>
        <authorList>
            <person name="Anantharaman K."/>
            <person name="Brown C.T."/>
            <person name="Hug L.A."/>
            <person name="Sharon I."/>
            <person name="Castelle C.J."/>
            <person name="Probst A.J."/>
            <person name="Thomas B.C."/>
            <person name="Singh A."/>
            <person name="Wilkins M.J."/>
            <person name="Karaoz U."/>
            <person name="Brodie E.L."/>
            <person name="Williams K.H."/>
            <person name="Hubbard S.S."/>
            <person name="Banfield J.F."/>
        </authorList>
    </citation>
    <scope>NUCLEOTIDE SEQUENCE [LARGE SCALE GENOMIC DNA]</scope>
</reference>
<dbReference type="AlphaFoldDB" id="A0A1F5PYD4"/>
<evidence type="ECO:0000256" key="1">
    <source>
        <dbReference type="SAM" id="Phobius"/>
    </source>
</evidence>
<dbReference type="Proteomes" id="UP000177281">
    <property type="component" value="Unassembled WGS sequence"/>
</dbReference>
<gene>
    <name evidence="2" type="ORF">A3B10_03680</name>
</gene>
<protein>
    <recommendedName>
        <fullName evidence="4">DUF5658 domain-containing protein</fullName>
    </recommendedName>
</protein>
<feature type="transmembrane region" description="Helical" evidence="1">
    <location>
        <begin position="79"/>
        <end position="100"/>
    </location>
</feature>
<name>A0A1F5PYD4_9BACT</name>
<comment type="caution">
    <text evidence="2">The sequence shown here is derived from an EMBL/GenBank/DDBJ whole genome shotgun (WGS) entry which is preliminary data.</text>
</comment>
<evidence type="ECO:0008006" key="4">
    <source>
        <dbReference type="Google" id="ProtNLM"/>
    </source>
</evidence>
<dbReference type="EMBL" id="MFFB01000007">
    <property type="protein sequence ID" value="OGE94864.1"/>
    <property type="molecule type" value="Genomic_DNA"/>
</dbReference>
<organism evidence="2 3">
    <name type="scientific">Candidatus Doudnabacteria bacterium RIFCSPLOWO2_01_FULL_44_21</name>
    <dbReference type="NCBI Taxonomy" id="1817841"/>
    <lineage>
        <taxon>Bacteria</taxon>
        <taxon>Candidatus Doudnaibacteriota</taxon>
    </lineage>
</organism>
<accession>A0A1F5PYD4</accession>
<keyword evidence="1" id="KW-0472">Membrane</keyword>
<keyword evidence="1" id="KW-1133">Transmembrane helix</keyword>
<keyword evidence="1" id="KW-0812">Transmembrane</keyword>
<proteinExistence type="predicted"/>
<feature type="transmembrane region" description="Helical" evidence="1">
    <location>
        <begin position="50"/>
        <end position="67"/>
    </location>
</feature>